<name>A0ACC0UKQ8_9AGAM</name>
<dbReference type="EMBL" id="JAGFNK010000010">
    <property type="protein sequence ID" value="KAI9512283.1"/>
    <property type="molecule type" value="Genomic_DNA"/>
</dbReference>
<reference evidence="1" key="1">
    <citation type="submission" date="2021-03" db="EMBL/GenBank/DDBJ databases">
        <title>Evolutionary priming and transition to the ectomycorrhizal habit in an iconic lineage of mushroom-forming fungi: is preadaptation a requirement?</title>
        <authorList>
            <consortium name="DOE Joint Genome Institute"/>
            <person name="Looney B.P."/>
            <person name="Miyauchi S."/>
            <person name="Morin E."/>
            <person name="Drula E."/>
            <person name="Courty P.E."/>
            <person name="Chicoki N."/>
            <person name="Fauchery L."/>
            <person name="Kohler A."/>
            <person name="Kuo A."/>
            <person name="LaButti K."/>
            <person name="Pangilinan J."/>
            <person name="Lipzen A."/>
            <person name="Riley R."/>
            <person name="Andreopoulos W."/>
            <person name="He G."/>
            <person name="Johnson J."/>
            <person name="Barry K.W."/>
            <person name="Grigoriev I.V."/>
            <person name="Nagy L."/>
            <person name="Hibbett D."/>
            <person name="Henrissat B."/>
            <person name="Matheny P.B."/>
            <person name="Labbe J."/>
            <person name="Martin A.F."/>
        </authorList>
    </citation>
    <scope>NUCLEOTIDE SEQUENCE</scope>
    <source>
        <strain evidence="1">BPL698</strain>
    </source>
</reference>
<proteinExistence type="predicted"/>
<comment type="caution">
    <text evidence="1">The sequence shown here is derived from an EMBL/GenBank/DDBJ whole genome shotgun (WGS) entry which is preliminary data.</text>
</comment>
<accession>A0ACC0UKQ8</accession>
<evidence type="ECO:0000313" key="2">
    <source>
        <dbReference type="Proteomes" id="UP001207468"/>
    </source>
</evidence>
<sequence>MSNLLPNPQSGQSGSADPSASLPALWGYIQPALDHIIRSPTNNLSKAPAVDVHYHMGIHTALYNYFTNHATAAPPPPGPPPPSHPAKGASAHHPTRGSSAALPLGHDVYDRLDAYFADVAREVLIGAPLDDSALVHYLVPCFIRYSAGAQSIHRLLNYVNRQYVRRAVDEDKGWLRFGDIISSELAVGLAAGIGGPGDNGLGGAGSHRRIAEKMRERRAAELRRWGAPDGGTVEQLALAEACAEAASSPERVVPVLSLAYRRFRAEVLEPLLAVPNSKCKGRKMKKGKQTGGWPVTTTEGTVDSDAGANRTALGPRGRLARSVKELLESKGGDEEEQNRLACEMADMLMRVGVRPDHPLRRRLRKFCVVAT</sequence>
<protein>
    <submittedName>
        <fullName evidence="1">Uncharacterized protein</fullName>
    </submittedName>
</protein>
<evidence type="ECO:0000313" key="1">
    <source>
        <dbReference type="EMBL" id="KAI9512283.1"/>
    </source>
</evidence>
<gene>
    <name evidence="1" type="ORF">F5148DRAFT_13493</name>
</gene>
<keyword evidence="2" id="KW-1185">Reference proteome</keyword>
<organism evidence="1 2">
    <name type="scientific">Russula earlei</name>
    <dbReference type="NCBI Taxonomy" id="71964"/>
    <lineage>
        <taxon>Eukaryota</taxon>
        <taxon>Fungi</taxon>
        <taxon>Dikarya</taxon>
        <taxon>Basidiomycota</taxon>
        <taxon>Agaricomycotina</taxon>
        <taxon>Agaricomycetes</taxon>
        <taxon>Russulales</taxon>
        <taxon>Russulaceae</taxon>
        <taxon>Russula</taxon>
    </lineage>
</organism>
<dbReference type="Proteomes" id="UP001207468">
    <property type="component" value="Unassembled WGS sequence"/>
</dbReference>